<name>A0A310SJ87_9HYME</name>
<protein>
    <submittedName>
        <fullName evidence="1">Uncharacterized protein</fullName>
    </submittedName>
</protein>
<sequence length="67" mass="7872">MDSISPAGKSYKPLFAEAKRKILLHVSLFIGYFVTLLKHKQIDWQIFRLLCQQKTFSIVVEREFLSN</sequence>
<keyword evidence="2" id="KW-1185">Reference proteome</keyword>
<evidence type="ECO:0000313" key="1">
    <source>
        <dbReference type="EMBL" id="OAD59805.1"/>
    </source>
</evidence>
<organism evidence="1 2">
    <name type="scientific">Eufriesea mexicana</name>
    <dbReference type="NCBI Taxonomy" id="516756"/>
    <lineage>
        <taxon>Eukaryota</taxon>
        <taxon>Metazoa</taxon>
        <taxon>Ecdysozoa</taxon>
        <taxon>Arthropoda</taxon>
        <taxon>Hexapoda</taxon>
        <taxon>Insecta</taxon>
        <taxon>Pterygota</taxon>
        <taxon>Neoptera</taxon>
        <taxon>Endopterygota</taxon>
        <taxon>Hymenoptera</taxon>
        <taxon>Apocrita</taxon>
        <taxon>Aculeata</taxon>
        <taxon>Apoidea</taxon>
        <taxon>Anthophila</taxon>
        <taxon>Apidae</taxon>
        <taxon>Eufriesea</taxon>
    </lineage>
</organism>
<dbReference type="Proteomes" id="UP000250275">
    <property type="component" value="Unassembled WGS sequence"/>
</dbReference>
<reference evidence="1 2" key="1">
    <citation type="submission" date="2015-07" db="EMBL/GenBank/DDBJ databases">
        <title>The genome of Eufriesea mexicana.</title>
        <authorList>
            <person name="Pan H."/>
            <person name="Kapheim K."/>
        </authorList>
    </citation>
    <scope>NUCLEOTIDE SEQUENCE [LARGE SCALE GENOMIC DNA]</scope>
    <source>
        <strain evidence="1">0111107269</strain>
        <tissue evidence="1">Whole body</tissue>
    </source>
</reference>
<gene>
    <name evidence="1" type="ORF">WN48_08026</name>
</gene>
<accession>A0A310SJ87</accession>
<dbReference type="AlphaFoldDB" id="A0A310SJ87"/>
<evidence type="ECO:0000313" key="2">
    <source>
        <dbReference type="Proteomes" id="UP000250275"/>
    </source>
</evidence>
<dbReference type="EMBL" id="KQ760559">
    <property type="protein sequence ID" value="OAD59805.1"/>
    <property type="molecule type" value="Genomic_DNA"/>
</dbReference>
<proteinExistence type="predicted"/>